<dbReference type="InterPro" id="IPR012347">
    <property type="entry name" value="Ferritin-like"/>
</dbReference>
<accession>A0A9Q4C0T2</accession>
<dbReference type="Proteomes" id="UP001149411">
    <property type="component" value="Unassembled WGS sequence"/>
</dbReference>
<proteinExistence type="predicted"/>
<dbReference type="AlphaFoldDB" id="A0A9Q4C0T2"/>
<sequence length="163" mass="18579">MTAVDSRVAVPSEDDLARLLQIGVVIEEYAEEKSARLLSDEVEDEEVRETLDEALTESDEHRRRLLSLVREVGEDVDEERVESLVRESVESNVPSPDDPDEALRHQLESERLAGSYYDSVIETCRASTRIDDATVGRIVETLEEIRDDEYEDAEKIQKELTKT</sequence>
<dbReference type="InterPro" id="IPR009078">
    <property type="entry name" value="Ferritin-like_SF"/>
</dbReference>
<name>A0A9Q4C0T2_9EURY</name>
<dbReference type="EMBL" id="RKLV01000001">
    <property type="protein sequence ID" value="MCX2817830.1"/>
    <property type="molecule type" value="Genomic_DNA"/>
</dbReference>
<keyword evidence="3" id="KW-1185">Reference proteome</keyword>
<gene>
    <name evidence="2" type="ORF">EGH25_00420</name>
</gene>
<protein>
    <submittedName>
        <fullName evidence="2">Ferritin-like domain-containing protein</fullName>
    </submittedName>
</protein>
<evidence type="ECO:0000313" key="3">
    <source>
        <dbReference type="Proteomes" id="UP001149411"/>
    </source>
</evidence>
<feature type="region of interest" description="Disordered" evidence="1">
    <location>
        <begin position="83"/>
        <end position="102"/>
    </location>
</feature>
<reference evidence="2" key="1">
    <citation type="submission" date="2022-09" db="EMBL/GenBank/DDBJ databases">
        <title>Haloadaptaus new haloarchaeum isolated from saline soil.</title>
        <authorList>
            <person name="Duran-Viseras A."/>
            <person name="Sanchez-Porro C."/>
            <person name="Ventosa A."/>
        </authorList>
    </citation>
    <scope>NUCLEOTIDE SEQUENCE</scope>
    <source>
        <strain evidence="2">F3-133</strain>
    </source>
</reference>
<organism evidence="2 3">
    <name type="scientific">Halorutilus salinus</name>
    <dbReference type="NCBI Taxonomy" id="2487751"/>
    <lineage>
        <taxon>Archaea</taxon>
        <taxon>Methanobacteriati</taxon>
        <taxon>Methanobacteriota</taxon>
        <taxon>Stenosarchaea group</taxon>
        <taxon>Halobacteria</taxon>
        <taxon>Halorutilales</taxon>
        <taxon>Halorutilaceae</taxon>
        <taxon>Halorutilus</taxon>
    </lineage>
</organism>
<dbReference type="RefSeq" id="WP_266085329.1">
    <property type="nucleotide sequence ID" value="NZ_RKLV01000001.1"/>
</dbReference>
<evidence type="ECO:0000256" key="1">
    <source>
        <dbReference type="SAM" id="MobiDB-lite"/>
    </source>
</evidence>
<evidence type="ECO:0000313" key="2">
    <source>
        <dbReference type="EMBL" id="MCX2817830.1"/>
    </source>
</evidence>
<comment type="caution">
    <text evidence="2">The sequence shown here is derived from an EMBL/GenBank/DDBJ whole genome shotgun (WGS) entry which is preliminary data.</text>
</comment>
<dbReference type="Gene3D" id="1.20.1260.10">
    <property type="match status" value="1"/>
</dbReference>
<dbReference type="SUPFAM" id="SSF47240">
    <property type="entry name" value="Ferritin-like"/>
    <property type="match status" value="1"/>
</dbReference>